<sequence>MKLAGVVITFFPDIPELQKNINSYIDDLDFLVIWENTPIDKRNYKEDDLKNISDKVIVMGVGSNLGIGAALNQSIWHLLDYDCDYFVTFDQDSSFDFGVLNQYKKLVTENNQEEIGVFGTNYISNDSLAYSGDFDSLVVNECITSGSIFPKTNFIKGHFFNEDFFIDAVDFEYCYRIAKTSGLSTVIFPKIILNHNIGYSDQSFVSKLSDNYSAFRTFFLIKNQIYIWRKYPDLFEFKRKIHLVIKYIILRIVSVVFFERDKYAKLKSIIRGINQGLSKP</sequence>
<reference evidence="2" key="1">
    <citation type="submission" date="2016-11" db="EMBL/GenBank/DDBJ databases">
        <authorList>
            <person name="Varghese N."/>
            <person name="Submissions S."/>
        </authorList>
    </citation>
    <scope>NUCLEOTIDE SEQUENCE [LARGE SCALE GENOMIC DNA]</scope>
    <source>
        <strain evidence="2">DSM 27623</strain>
    </source>
</reference>
<name>A0A1N6HF36_9FLAO</name>
<evidence type="ECO:0000313" key="2">
    <source>
        <dbReference type="Proteomes" id="UP000185207"/>
    </source>
</evidence>
<dbReference type="AlphaFoldDB" id="A0A1N6HF36"/>
<dbReference type="GO" id="GO:0016740">
    <property type="term" value="F:transferase activity"/>
    <property type="evidence" value="ECO:0007669"/>
    <property type="project" value="UniProtKB-KW"/>
</dbReference>
<dbReference type="Proteomes" id="UP000185207">
    <property type="component" value="Unassembled WGS sequence"/>
</dbReference>
<dbReference type="InterPro" id="IPR029044">
    <property type="entry name" value="Nucleotide-diphossugar_trans"/>
</dbReference>
<gene>
    <name evidence="1" type="ORF">SAMN05444409_2426</name>
</gene>
<protein>
    <submittedName>
        <fullName evidence="1">Rhamnosyltransferase</fullName>
    </submittedName>
</protein>
<keyword evidence="2" id="KW-1185">Reference proteome</keyword>
<dbReference type="SUPFAM" id="SSF53448">
    <property type="entry name" value="Nucleotide-diphospho-sugar transferases"/>
    <property type="match status" value="1"/>
</dbReference>
<organism evidence="1 2">
    <name type="scientific">Epilithonimonas zeae</name>
    <dbReference type="NCBI Taxonomy" id="1416779"/>
    <lineage>
        <taxon>Bacteria</taxon>
        <taxon>Pseudomonadati</taxon>
        <taxon>Bacteroidota</taxon>
        <taxon>Flavobacteriia</taxon>
        <taxon>Flavobacteriales</taxon>
        <taxon>Weeksellaceae</taxon>
        <taxon>Chryseobacterium group</taxon>
        <taxon>Epilithonimonas</taxon>
    </lineage>
</organism>
<dbReference type="STRING" id="1416779.SAMN05444409_2426"/>
<accession>A0A1N6HF36</accession>
<proteinExistence type="predicted"/>
<dbReference type="EMBL" id="FSRK01000001">
    <property type="protein sequence ID" value="SIO18370.1"/>
    <property type="molecule type" value="Genomic_DNA"/>
</dbReference>
<evidence type="ECO:0000313" key="1">
    <source>
        <dbReference type="EMBL" id="SIO18370.1"/>
    </source>
</evidence>
<keyword evidence="1" id="KW-0808">Transferase</keyword>